<keyword evidence="15" id="KW-0969">Cilium</keyword>
<keyword evidence="4" id="KW-1003">Cell membrane</keyword>
<dbReference type="GO" id="GO:0071978">
    <property type="term" value="P:bacterial-type flagellum-dependent swarming motility"/>
    <property type="evidence" value="ECO:0007669"/>
    <property type="project" value="InterPro"/>
</dbReference>
<feature type="transmembrane region" description="Helical" evidence="12">
    <location>
        <begin position="5"/>
        <end position="21"/>
    </location>
</feature>
<dbReference type="GO" id="GO:1902600">
    <property type="term" value="P:proton transmembrane transport"/>
    <property type="evidence" value="ECO:0007669"/>
    <property type="project" value="UniProtKB-KW"/>
</dbReference>
<evidence type="ECO:0000313" key="15">
    <source>
        <dbReference type="EMBL" id="ANW99502.1"/>
    </source>
</evidence>
<dbReference type="Pfam" id="PF20560">
    <property type="entry name" value="MotA_N"/>
    <property type="match status" value="1"/>
</dbReference>
<accession>A0A1B1YFG3</accession>
<dbReference type="PANTHER" id="PTHR30433">
    <property type="entry name" value="CHEMOTAXIS PROTEIN MOTA"/>
    <property type="match status" value="1"/>
</dbReference>
<evidence type="ECO:0000259" key="13">
    <source>
        <dbReference type="Pfam" id="PF01618"/>
    </source>
</evidence>
<gene>
    <name evidence="15" type="ORF">CSTERTH_10915</name>
</gene>
<sequence>MDLATLIGLIIGIACILWGMYDGGNPSAFWSLSSLAVTFGGGLASTIIAFTLDDFRNLLKVLPKLFKRKEQSPYKLIQLLVELSQKARREGLLALESNQEEIEDEYLKKALELVVDGVEPEIIRDSMQLELDNMSIRHGKCISIFKTLAAEFPAWGMIGTLLGLINLLRSMDDPSQIGAAMSLALVTTFYGSILANMICVPVATKLQELSTEEIRIKEMIIEGVLSIQAGENPRIMEHRLKTFLSPEQREDYERMIAGGSSFQANRLQ</sequence>
<comment type="similarity">
    <text evidence="2">Belongs to the MotA family.</text>
</comment>
<dbReference type="InterPro" id="IPR000540">
    <property type="entry name" value="Flag_MotA_CS"/>
</dbReference>
<name>A0A1B1YFG3_THEST</name>
<feature type="transmembrane region" description="Helical" evidence="12">
    <location>
        <begin position="177"/>
        <end position="200"/>
    </location>
</feature>
<keyword evidence="6 12" id="KW-0812">Transmembrane</keyword>
<dbReference type="Proteomes" id="UP000092971">
    <property type="component" value="Chromosome"/>
</dbReference>
<evidence type="ECO:0000256" key="12">
    <source>
        <dbReference type="SAM" id="Phobius"/>
    </source>
</evidence>
<dbReference type="InterPro" id="IPR047055">
    <property type="entry name" value="MotA-like"/>
</dbReference>
<evidence type="ECO:0000256" key="7">
    <source>
        <dbReference type="ARBA" id="ARBA00022779"/>
    </source>
</evidence>
<feature type="domain" description="Motility protein A N-terminal" evidence="14">
    <location>
        <begin position="6"/>
        <end position="91"/>
    </location>
</feature>
<keyword evidence="15" id="KW-0966">Cell projection</keyword>
<comment type="subcellular location">
    <subcellularLocation>
        <location evidence="1">Cell membrane</location>
        <topology evidence="1">Multi-pass membrane protein</topology>
    </subcellularLocation>
</comment>
<protein>
    <submittedName>
        <fullName evidence="15">Flagellar motor protein MotP</fullName>
    </submittedName>
</protein>
<feature type="domain" description="MotA/TolQ/ExbB proton channel" evidence="13">
    <location>
        <begin position="99"/>
        <end position="218"/>
    </location>
</feature>
<dbReference type="AlphaFoldDB" id="A0A1B1YFG3"/>
<dbReference type="PANTHER" id="PTHR30433:SF2">
    <property type="entry name" value="MOTILITY PROTEIN A"/>
    <property type="match status" value="1"/>
</dbReference>
<dbReference type="PROSITE" id="PS01307">
    <property type="entry name" value="MOTA"/>
    <property type="match status" value="1"/>
</dbReference>
<evidence type="ECO:0000259" key="14">
    <source>
        <dbReference type="Pfam" id="PF20560"/>
    </source>
</evidence>
<keyword evidence="8" id="KW-0375">Hydrogen ion transport</keyword>
<evidence type="ECO:0000256" key="11">
    <source>
        <dbReference type="ARBA" id="ARBA00023136"/>
    </source>
</evidence>
<evidence type="ECO:0000256" key="5">
    <source>
        <dbReference type="ARBA" id="ARBA00022500"/>
    </source>
</evidence>
<dbReference type="OrthoDB" id="9806929at2"/>
<dbReference type="GO" id="GO:0006935">
    <property type="term" value="P:chemotaxis"/>
    <property type="evidence" value="ECO:0007669"/>
    <property type="project" value="UniProtKB-KW"/>
</dbReference>
<keyword evidence="3" id="KW-0813">Transport</keyword>
<evidence type="ECO:0000256" key="4">
    <source>
        <dbReference type="ARBA" id="ARBA00022475"/>
    </source>
</evidence>
<evidence type="ECO:0000256" key="6">
    <source>
        <dbReference type="ARBA" id="ARBA00022692"/>
    </source>
</evidence>
<dbReference type="Pfam" id="PF01618">
    <property type="entry name" value="MotA_ExbB"/>
    <property type="match status" value="1"/>
</dbReference>
<evidence type="ECO:0000256" key="3">
    <source>
        <dbReference type="ARBA" id="ARBA00022448"/>
    </source>
</evidence>
<evidence type="ECO:0000256" key="2">
    <source>
        <dbReference type="ARBA" id="ARBA00008038"/>
    </source>
</evidence>
<dbReference type="RefSeq" id="WP_015359907.1">
    <property type="nucleotide sequence ID" value="NZ_CP014672.1"/>
</dbReference>
<organism evidence="15 16">
    <name type="scientific">Thermoclostridium stercorarium subsp. thermolacticum DSM 2910</name>
    <dbReference type="NCBI Taxonomy" id="1121336"/>
    <lineage>
        <taxon>Bacteria</taxon>
        <taxon>Bacillati</taxon>
        <taxon>Bacillota</taxon>
        <taxon>Clostridia</taxon>
        <taxon>Eubacteriales</taxon>
        <taxon>Oscillospiraceae</taxon>
        <taxon>Thermoclostridium</taxon>
    </lineage>
</organism>
<keyword evidence="7" id="KW-0283">Flagellar rotation</keyword>
<reference evidence="15 16" key="1">
    <citation type="submission" date="2016-02" db="EMBL/GenBank/DDBJ databases">
        <title>Comparison of Clostridium stercorarium subspecies using comparative genomics and transcriptomics.</title>
        <authorList>
            <person name="Schellenberg J."/>
            <person name="Thallinger G."/>
            <person name="Levin D.B."/>
            <person name="Zhang X."/>
            <person name="Alvare G."/>
            <person name="Fristensky B."/>
            <person name="Sparling R."/>
        </authorList>
    </citation>
    <scope>NUCLEOTIDE SEQUENCE [LARGE SCALE GENOMIC DNA]</scope>
    <source>
        <strain evidence="15 16">DSM 2910</strain>
    </source>
</reference>
<feature type="transmembrane region" description="Helical" evidence="12">
    <location>
        <begin position="144"/>
        <end position="165"/>
    </location>
</feature>
<evidence type="ECO:0000256" key="9">
    <source>
        <dbReference type="ARBA" id="ARBA00022989"/>
    </source>
</evidence>
<evidence type="ECO:0000256" key="1">
    <source>
        <dbReference type="ARBA" id="ARBA00004651"/>
    </source>
</evidence>
<feature type="transmembrane region" description="Helical" evidence="12">
    <location>
        <begin position="27"/>
        <end position="52"/>
    </location>
</feature>
<keyword evidence="10" id="KW-0406">Ion transport</keyword>
<evidence type="ECO:0000256" key="10">
    <source>
        <dbReference type="ARBA" id="ARBA00023065"/>
    </source>
</evidence>
<dbReference type="InterPro" id="IPR002898">
    <property type="entry name" value="MotA_ExbB_proton_chnl"/>
</dbReference>
<keyword evidence="11 12" id="KW-0472">Membrane</keyword>
<keyword evidence="15" id="KW-0282">Flagellum</keyword>
<keyword evidence="9 12" id="KW-1133">Transmembrane helix</keyword>
<dbReference type="EMBL" id="CP014672">
    <property type="protein sequence ID" value="ANW99502.1"/>
    <property type="molecule type" value="Genomic_DNA"/>
</dbReference>
<dbReference type="GO" id="GO:0005886">
    <property type="term" value="C:plasma membrane"/>
    <property type="evidence" value="ECO:0007669"/>
    <property type="project" value="UniProtKB-SubCell"/>
</dbReference>
<dbReference type="InterPro" id="IPR046786">
    <property type="entry name" value="MotA_N"/>
</dbReference>
<proteinExistence type="inferred from homology"/>
<evidence type="ECO:0000313" key="16">
    <source>
        <dbReference type="Proteomes" id="UP000092971"/>
    </source>
</evidence>
<keyword evidence="5" id="KW-0145">Chemotaxis</keyword>
<evidence type="ECO:0000256" key="8">
    <source>
        <dbReference type="ARBA" id="ARBA00022781"/>
    </source>
</evidence>